<evidence type="ECO:0000259" key="1">
    <source>
        <dbReference type="PROSITE" id="PS51352"/>
    </source>
</evidence>
<proteinExistence type="predicted"/>
<feature type="domain" description="Thioredoxin" evidence="1">
    <location>
        <begin position="49"/>
        <end position="199"/>
    </location>
</feature>
<organism evidence="2 3">
    <name type="scientific">Chitinophaga lutea</name>
    <dbReference type="NCBI Taxonomy" id="2488634"/>
    <lineage>
        <taxon>Bacteria</taxon>
        <taxon>Pseudomonadati</taxon>
        <taxon>Bacteroidota</taxon>
        <taxon>Chitinophagia</taxon>
        <taxon>Chitinophagales</taxon>
        <taxon>Chitinophagaceae</taxon>
        <taxon>Chitinophaga</taxon>
    </lineage>
</organism>
<dbReference type="InterPro" id="IPR000866">
    <property type="entry name" value="AhpC/TSA"/>
</dbReference>
<evidence type="ECO:0000313" key="3">
    <source>
        <dbReference type="Proteomes" id="UP000278351"/>
    </source>
</evidence>
<dbReference type="InterPro" id="IPR036249">
    <property type="entry name" value="Thioredoxin-like_sf"/>
</dbReference>
<comment type="caution">
    <text evidence="2">The sequence shown here is derived from an EMBL/GenBank/DDBJ whole genome shotgun (WGS) entry which is preliminary data.</text>
</comment>
<dbReference type="Gene3D" id="3.40.30.10">
    <property type="entry name" value="Glutaredoxin"/>
    <property type="match status" value="1"/>
</dbReference>
<reference evidence="2 3" key="1">
    <citation type="submission" date="2018-11" db="EMBL/GenBank/DDBJ databases">
        <title>Chitinophaga lutea sp.nov., isolate from arsenic contaminated soil.</title>
        <authorList>
            <person name="Zong Y."/>
        </authorList>
    </citation>
    <scope>NUCLEOTIDE SEQUENCE [LARGE SCALE GENOMIC DNA]</scope>
    <source>
        <strain evidence="2 3">ZY74</strain>
    </source>
</reference>
<dbReference type="Proteomes" id="UP000278351">
    <property type="component" value="Unassembled WGS sequence"/>
</dbReference>
<dbReference type="SUPFAM" id="SSF52833">
    <property type="entry name" value="Thioredoxin-like"/>
    <property type="match status" value="1"/>
</dbReference>
<dbReference type="EMBL" id="RPDH01000002">
    <property type="protein sequence ID" value="RPE09614.1"/>
    <property type="molecule type" value="Genomic_DNA"/>
</dbReference>
<keyword evidence="3" id="KW-1185">Reference proteome</keyword>
<gene>
    <name evidence="2" type="ORF">EGT74_21800</name>
</gene>
<dbReference type="Pfam" id="PF00578">
    <property type="entry name" value="AhpC-TSA"/>
    <property type="match status" value="1"/>
</dbReference>
<dbReference type="PROSITE" id="PS51352">
    <property type="entry name" value="THIOREDOXIN_2"/>
    <property type="match status" value="1"/>
</dbReference>
<dbReference type="InterPro" id="IPR013766">
    <property type="entry name" value="Thioredoxin_domain"/>
</dbReference>
<evidence type="ECO:0000313" key="2">
    <source>
        <dbReference type="EMBL" id="RPE09614.1"/>
    </source>
</evidence>
<dbReference type="GO" id="GO:0016491">
    <property type="term" value="F:oxidoreductase activity"/>
    <property type="evidence" value="ECO:0007669"/>
    <property type="project" value="InterPro"/>
</dbReference>
<sequence>MNKQNLPDFTQKRYSFGTKSREDHCHFTIFKNMIMRSWLLLFLFLPAVLKAQSVAPAAAQTPPFKQYKIISPLPMTLYDGHTFNKNDLPKNKPVLVFLFSVECDHCAHMTQEILKNIGKFGKSTILMVTPFKLERMKAWYDQYNIRNYPNIIMAAEPTRQIAYYYDLKNFPGIYIYDKKHRLAADYEGTVKLDTLLKHL</sequence>
<dbReference type="AlphaFoldDB" id="A0A3N4QCY7"/>
<dbReference type="GO" id="GO:0016209">
    <property type="term" value="F:antioxidant activity"/>
    <property type="evidence" value="ECO:0007669"/>
    <property type="project" value="InterPro"/>
</dbReference>
<protein>
    <recommendedName>
        <fullName evidence="1">Thioredoxin domain-containing protein</fullName>
    </recommendedName>
</protein>
<name>A0A3N4QCY7_9BACT</name>
<accession>A0A3N4QCY7</accession>